<dbReference type="Gramene" id="QL06p001929:mrna">
    <property type="protein sequence ID" value="QL06p001929:mrna:CDS:1"/>
    <property type="gene ID" value="QL06p001929"/>
</dbReference>
<evidence type="ECO:0000256" key="9">
    <source>
        <dbReference type="ARBA" id="ARBA00023033"/>
    </source>
</evidence>
<comment type="cofactor">
    <cofactor evidence="1 11">
        <name>heme</name>
        <dbReference type="ChEBI" id="CHEBI:30413"/>
    </cofactor>
</comment>
<reference evidence="13 14" key="1">
    <citation type="journal article" date="2016" name="G3 (Bethesda)">
        <title>First Draft Assembly and Annotation of the Genome of a California Endemic Oak Quercus lobata Nee (Fagaceae).</title>
        <authorList>
            <person name="Sork V.L."/>
            <person name="Fitz-Gibbon S.T."/>
            <person name="Puiu D."/>
            <person name="Crepeau M."/>
            <person name="Gugger P.F."/>
            <person name="Sherman R."/>
            <person name="Stevens K."/>
            <person name="Langley C.H."/>
            <person name="Pellegrini M."/>
            <person name="Salzberg S.L."/>
        </authorList>
    </citation>
    <scope>NUCLEOTIDE SEQUENCE [LARGE SCALE GENOMIC DNA]</scope>
    <source>
        <strain evidence="13 14">cv. SW786</strain>
    </source>
</reference>
<organism evidence="13 14">
    <name type="scientific">Quercus lobata</name>
    <name type="common">Valley oak</name>
    <dbReference type="NCBI Taxonomy" id="97700"/>
    <lineage>
        <taxon>Eukaryota</taxon>
        <taxon>Viridiplantae</taxon>
        <taxon>Streptophyta</taxon>
        <taxon>Embryophyta</taxon>
        <taxon>Tracheophyta</taxon>
        <taxon>Spermatophyta</taxon>
        <taxon>Magnoliopsida</taxon>
        <taxon>eudicotyledons</taxon>
        <taxon>Gunneridae</taxon>
        <taxon>Pentapetalae</taxon>
        <taxon>rosids</taxon>
        <taxon>fabids</taxon>
        <taxon>Fagales</taxon>
        <taxon>Fagaceae</taxon>
        <taxon>Quercus</taxon>
    </lineage>
</organism>
<keyword evidence="6" id="KW-1133">Transmembrane helix</keyword>
<dbReference type="GO" id="GO:0016705">
    <property type="term" value="F:oxidoreductase activity, acting on paired donors, with incorporation or reduction of molecular oxygen"/>
    <property type="evidence" value="ECO:0007669"/>
    <property type="project" value="InterPro"/>
</dbReference>
<dbReference type="AlphaFoldDB" id="A0A7N2LWQ4"/>
<name>A0A7N2LWQ4_QUELO</name>
<evidence type="ECO:0000256" key="3">
    <source>
        <dbReference type="ARBA" id="ARBA00022617"/>
    </source>
</evidence>
<evidence type="ECO:0000256" key="6">
    <source>
        <dbReference type="ARBA" id="ARBA00022989"/>
    </source>
</evidence>
<dbReference type="Proteomes" id="UP000594261">
    <property type="component" value="Chromosome 6"/>
</dbReference>
<evidence type="ECO:0000313" key="13">
    <source>
        <dbReference type="EnsemblPlants" id="QL06p001929:mrna:CDS:1"/>
    </source>
</evidence>
<evidence type="ECO:0000256" key="4">
    <source>
        <dbReference type="ARBA" id="ARBA00022692"/>
    </source>
</evidence>
<dbReference type="InterPro" id="IPR036396">
    <property type="entry name" value="Cyt_P450_sf"/>
</dbReference>
<dbReference type="GO" id="GO:0020037">
    <property type="term" value="F:heme binding"/>
    <property type="evidence" value="ECO:0007669"/>
    <property type="project" value="InterPro"/>
</dbReference>
<keyword evidence="10" id="KW-0472">Membrane</keyword>
<dbReference type="OMA" id="TAVCRIG"/>
<sequence>MEDCTLVGYHVPASTRLLVNLPKLQQVPNVWENPSEFQLERFLTTHKHVDIRGNNFELLPFGSGRRMCPGISFSLQVTQLTLATLLHNFEIASPLNKPVDMTEKVRLTNQKATPLEVHLTPRLHAQVYA</sequence>
<keyword evidence="9 12" id="KW-0503">Monooxygenase</keyword>
<dbReference type="InParanoid" id="A0A7N2LWQ4"/>
<dbReference type="GO" id="GO:0004497">
    <property type="term" value="F:monooxygenase activity"/>
    <property type="evidence" value="ECO:0007669"/>
    <property type="project" value="UniProtKB-KW"/>
</dbReference>
<evidence type="ECO:0000256" key="1">
    <source>
        <dbReference type="ARBA" id="ARBA00001971"/>
    </source>
</evidence>
<reference evidence="13" key="2">
    <citation type="submission" date="2021-01" db="UniProtKB">
        <authorList>
            <consortium name="EnsemblPlants"/>
        </authorList>
    </citation>
    <scope>IDENTIFICATION</scope>
</reference>
<keyword evidence="3 11" id="KW-0349">Heme</keyword>
<dbReference type="InterPro" id="IPR017972">
    <property type="entry name" value="Cyt_P450_CS"/>
</dbReference>
<dbReference type="PANTHER" id="PTHR47947:SF26">
    <property type="entry name" value="CYTOCHROME P450"/>
    <property type="match status" value="1"/>
</dbReference>
<comment type="similarity">
    <text evidence="12">Belongs to the cytochrome P450 family.</text>
</comment>
<dbReference type="SUPFAM" id="SSF48264">
    <property type="entry name" value="Cytochrome P450"/>
    <property type="match status" value="1"/>
</dbReference>
<dbReference type="InterPro" id="IPR050651">
    <property type="entry name" value="Plant_Cytochrome_P450_Monoox"/>
</dbReference>
<evidence type="ECO:0000313" key="14">
    <source>
        <dbReference type="Proteomes" id="UP000594261"/>
    </source>
</evidence>
<evidence type="ECO:0000256" key="8">
    <source>
        <dbReference type="ARBA" id="ARBA00023004"/>
    </source>
</evidence>
<evidence type="ECO:0008006" key="15">
    <source>
        <dbReference type="Google" id="ProtNLM"/>
    </source>
</evidence>
<dbReference type="GO" id="GO:0016020">
    <property type="term" value="C:membrane"/>
    <property type="evidence" value="ECO:0007669"/>
    <property type="project" value="UniProtKB-SubCell"/>
</dbReference>
<keyword evidence="4" id="KW-0812">Transmembrane</keyword>
<evidence type="ECO:0000256" key="10">
    <source>
        <dbReference type="ARBA" id="ARBA00023136"/>
    </source>
</evidence>
<dbReference type="Gene3D" id="1.10.630.10">
    <property type="entry name" value="Cytochrome P450"/>
    <property type="match status" value="1"/>
</dbReference>
<evidence type="ECO:0000256" key="11">
    <source>
        <dbReference type="PIRSR" id="PIRSR602401-1"/>
    </source>
</evidence>
<comment type="subcellular location">
    <subcellularLocation>
        <location evidence="2">Membrane</location>
    </subcellularLocation>
</comment>
<keyword evidence="5 11" id="KW-0479">Metal-binding</keyword>
<accession>A0A7N2LWQ4</accession>
<dbReference type="Pfam" id="PF00067">
    <property type="entry name" value="p450"/>
    <property type="match status" value="1"/>
</dbReference>
<proteinExistence type="inferred from homology"/>
<evidence type="ECO:0000256" key="12">
    <source>
        <dbReference type="RuleBase" id="RU000461"/>
    </source>
</evidence>
<keyword evidence="7 12" id="KW-0560">Oxidoreductase</keyword>
<evidence type="ECO:0000256" key="5">
    <source>
        <dbReference type="ARBA" id="ARBA00022723"/>
    </source>
</evidence>
<dbReference type="InterPro" id="IPR001128">
    <property type="entry name" value="Cyt_P450"/>
</dbReference>
<dbReference type="GO" id="GO:0005506">
    <property type="term" value="F:iron ion binding"/>
    <property type="evidence" value="ECO:0007669"/>
    <property type="project" value="InterPro"/>
</dbReference>
<dbReference type="PRINTS" id="PR00463">
    <property type="entry name" value="EP450I"/>
</dbReference>
<evidence type="ECO:0000256" key="2">
    <source>
        <dbReference type="ARBA" id="ARBA00004370"/>
    </source>
</evidence>
<dbReference type="EnsemblPlants" id="QL06p001929:mrna">
    <property type="protein sequence ID" value="QL06p001929:mrna:CDS:1"/>
    <property type="gene ID" value="QL06p001929"/>
</dbReference>
<dbReference type="PANTHER" id="PTHR47947">
    <property type="entry name" value="CYTOCHROME P450 82C3-RELATED"/>
    <property type="match status" value="1"/>
</dbReference>
<evidence type="ECO:0000256" key="7">
    <source>
        <dbReference type="ARBA" id="ARBA00023002"/>
    </source>
</evidence>
<dbReference type="InterPro" id="IPR002401">
    <property type="entry name" value="Cyt_P450_E_grp-I"/>
</dbReference>
<keyword evidence="8 11" id="KW-0408">Iron</keyword>
<feature type="binding site" description="axial binding residue" evidence="11">
    <location>
        <position position="68"/>
    </location>
    <ligand>
        <name>heme</name>
        <dbReference type="ChEBI" id="CHEBI:30413"/>
    </ligand>
    <ligandPart>
        <name>Fe</name>
        <dbReference type="ChEBI" id="CHEBI:18248"/>
    </ligandPart>
</feature>
<keyword evidence="14" id="KW-1185">Reference proteome</keyword>
<protein>
    <recommendedName>
        <fullName evidence="15">Cytochrome P450</fullName>
    </recommendedName>
</protein>
<dbReference type="EMBL" id="LRBV02000006">
    <property type="status" value="NOT_ANNOTATED_CDS"/>
    <property type="molecule type" value="Genomic_DNA"/>
</dbReference>
<dbReference type="PROSITE" id="PS00086">
    <property type="entry name" value="CYTOCHROME_P450"/>
    <property type="match status" value="1"/>
</dbReference>